<proteinExistence type="predicted"/>
<comment type="caution">
    <text evidence="1">The sequence shown here is derived from an EMBL/GenBank/DDBJ whole genome shotgun (WGS) entry which is preliminary data.</text>
</comment>
<dbReference type="Proteomes" id="UP001642409">
    <property type="component" value="Unassembled WGS sequence"/>
</dbReference>
<sequence>MYNKRTSAVKATSDSGTSIQGRNAAASYKPIYSGILVVTSAFLSNGVVAVSQSWRLFESCSALCVCPQIQFFVNIILANLVNANINRQSSVNVTWMLTRSPRRLTPCLKTEDLINFPWIRGLIPLFRKDQWIA</sequence>
<name>A0ABP1HSC0_9EUKA</name>
<reference evidence="1 2" key="1">
    <citation type="submission" date="2024-07" db="EMBL/GenBank/DDBJ databases">
        <authorList>
            <person name="Akdeniz Z."/>
        </authorList>
    </citation>
    <scope>NUCLEOTIDE SEQUENCE [LARGE SCALE GENOMIC DNA]</scope>
</reference>
<keyword evidence="2" id="KW-1185">Reference proteome</keyword>
<organism evidence="1 2">
    <name type="scientific">Hexamita inflata</name>
    <dbReference type="NCBI Taxonomy" id="28002"/>
    <lineage>
        <taxon>Eukaryota</taxon>
        <taxon>Metamonada</taxon>
        <taxon>Diplomonadida</taxon>
        <taxon>Hexamitidae</taxon>
        <taxon>Hexamitinae</taxon>
        <taxon>Hexamita</taxon>
    </lineage>
</organism>
<dbReference type="EMBL" id="CAXDID020000039">
    <property type="protein sequence ID" value="CAL5999058.1"/>
    <property type="molecule type" value="Genomic_DNA"/>
</dbReference>
<accession>A0ABP1HSC0</accession>
<evidence type="ECO:0000313" key="2">
    <source>
        <dbReference type="Proteomes" id="UP001642409"/>
    </source>
</evidence>
<evidence type="ECO:0000313" key="1">
    <source>
        <dbReference type="EMBL" id="CAL5999058.1"/>
    </source>
</evidence>
<protein>
    <submittedName>
        <fullName evidence="1">Hypothetical_protein</fullName>
    </submittedName>
</protein>
<gene>
    <name evidence="1" type="ORF">HINF_LOCUS16031</name>
</gene>